<feature type="transmembrane region" description="Helical" evidence="19">
    <location>
        <begin position="449"/>
        <end position="474"/>
    </location>
</feature>
<feature type="domain" description="Protein kinase" evidence="21">
    <location>
        <begin position="512"/>
        <end position="792"/>
    </location>
</feature>
<dbReference type="Gene3D" id="2.90.10.10">
    <property type="entry name" value="Bulb-type lectin domain"/>
    <property type="match status" value="2"/>
</dbReference>
<keyword evidence="8 17" id="KW-0418">Kinase</keyword>
<keyword evidence="14" id="KW-0325">Glycoprotein</keyword>
<dbReference type="InterPro" id="IPR036426">
    <property type="entry name" value="Bulb-type_lectin_dom_sf"/>
</dbReference>
<keyword evidence="7 17" id="KW-0547">Nucleotide-binding</keyword>
<dbReference type="PROSITE" id="PS00107">
    <property type="entry name" value="PROTEIN_KINASE_ATP"/>
    <property type="match status" value="1"/>
</dbReference>
<comment type="subcellular location">
    <subcellularLocation>
        <location evidence="1">Membrane</location>
        <topology evidence="1">Single-pass membrane protein</topology>
    </subcellularLocation>
</comment>
<evidence type="ECO:0000256" key="10">
    <source>
        <dbReference type="ARBA" id="ARBA00022989"/>
    </source>
</evidence>
<dbReference type="SUPFAM" id="SSF51110">
    <property type="entry name" value="alpha-D-mannose-specific plant lectins"/>
    <property type="match status" value="2"/>
</dbReference>
<dbReference type="InterPro" id="IPR008271">
    <property type="entry name" value="Ser/Thr_kinase_AS"/>
</dbReference>
<keyword evidence="5 19" id="KW-0812">Transmembrane</keyword>
<comment type="similarity">
    <text evidence="17">Belongs to the protein kinase superfamily. Ser/Thr protein kinase family.</text>
</comment>
<evidence type="ECO:0000256" key="20">
    <source>
        <dbReference type="SAM" id="SignalP"/>
    </source>
</evidence>
<keyword evidence="11 19" id="KW-0472">Membrane</keyword>
<keyword evidence="10 19" id="KW-1133">Transmembrane helix</keyword>
<evidence type="ECO:0000256" key="3">
    <source>
        <dbReference type="ARBA" id="ARBA00022536"/>
    </source>
</evidence>
<dbReference type="InterPro" id="IPR017441">
    <property type="entry name" value="Protein_kinase_ATP_BS"/>
</dbReference>
<dbReference type="Pfam" id="PF00069">
    <property type="entry name" value="Pkinase"/>
    <property type="match status" value="1"/>
</dbReference>
<dbReference type="CDD" id="cd14066">
    <property type="entry name" value="STKc_IRAK"/>
    <property type="match status" value="1"/>
</dbReference>
<evidence type="ECO:0000259" key="22">
    <source>
        <dbReference type="PROSITE" id="PS50927"/>
    </source>
</evidence>
<dbReference type="CDD" id="cd00028">
    <property type="entry name" value="B_lectin"/>
    <property type="match status" value="1"/>
</dbReference>
<dbReference type="PANTHER" id="PTHR47976">
    <property type="entry name" value="G-TYPE LECTIN S-RECEPTOR-LIKE SERINE/THREONINE-PROTEIN KINASE SD2-5"/>
    <property type="match status" value="1"/>
</dbReference>
<feature type="domain" description="Bulb-type lectin" evidence="22">
    <location>
        <begin position="30"/>
        <end position="148"/>
    </location>
</feature>
<dbReference type="EMBL" id="JARPOI010000013">
    <property type="protein sequence ID" value="KAJ9164409.1"/>
    <property type="molecule type" value="Genomic_DNA"/>
</dbReference>
<evidence type="ECO:0000256" key="1">
    <source>
        <dbReference type="ARBA" id="ARBA00004167"/>
    </source>
</evidence>
<dbReference type="PANTHER" id="PTHR47976:SF47">
    <property type="entry name" value="RECEPTOR-LIKE SERINE_THREONINE-PROTEIN KINASE"/>
    <property type="match status" value="1"/>
</dbReference>
<gene>
    <name evidence="23" type="ORF">P3X46_023987</name>
</gene>
<dbReference type="SMART" id="SM00108">
    <property type="entry name" value="B_lectin"/>
    <property type="match status" value="1"/>
</dbReference>
<dbReference type="InterPro" id="IPR011009">
    <property type="entry name" value="Kinase-like_dom_sf"/>
</dbReference>
<dbReference type="PROSITE" id="PS50011">
    <property type="entry name" value="PROTEIN_KINASE_DOM"/>
    <property type="match status" value="1"/>
</dbReference>
<proteinExistence type="inferred from homology"/>
<dbReference type="CDD" id="cd01098">
    <property type="entry name" value="PAN_AP_plant"/>
    <property type="match status" value="1"/>
</dbReference>
<dbReference type="InterPro" id="IPR000719">
    <property type="entry name" value="Prot_kinase_dom"/>
</dbReference>
<evidence type="ECO:0000259" key="21">
    <source>
        <dbReference type="PROSITE" id="PS50011"/>
    </source>
</evidence>
<evidence type="ECO:0000256" key="2">
    <source>
        <dbReference type="ARBA" id="ARBA00022527"/>
    </source>
</evidence>
<evidence type="ECO:0000256" key="16">
    <source>
        <dbReference type="ARBA" id="ARBA00048679"/>
    </source>
</evidence>
<comment type="catalytic activity">
    <reaction evidence="16 17">
        <text>L-seryl-[protein] + ATP = O-phospho-L-seryl-[protein] + ADP + H(+)</text>
        <dbReference type="Rhea" id="RHEA:17989"/>
        <dbReference type="Rhea" id="RHEA-COMP:9863"/>
        <dbReference type="Rhea" id="RHEA-COMP:11604"/>
        <dbReference type="ChEBI" id="CHEBI:15378"/>
        <dbReference type="ChEBI" id="CHEBI:29999"/>
        <dbReference type="ChEBI" id="CHEBI:30616"/>
        <dbReference type="ChEBI" id="CHEBI:83421"/>
        <dbReference type="ChEBI" id="CHEBI:456216"/>
        <dbReference type="EC" id="2.7.11.1"/>
    </reaction>
</comment>
<dbReference type="Pfam" id="PF01453">
    <property type="entry name" value="B_lectin"/>
    <property type="match status" value="1"/>
</dbReference>
<keyword evidence="13" id="KW-0675">Receptor</keyword>
<keyword evidence="24" id="KW-1185">Reference proteome</keyword>
<dbReference type="PROSITE" id="PS50927">
    <property type="entry name" value="BULB_LECTIN"/>
    <property type="match status" value="1"/>
</dbReference>
<evidence type="ECO:0000256" key="8">
    <source>
        <dbReference type="ARBA" id="ARBA00022777"/>
    </source>
</evidence>
<evidence type="ECO:0000256" key="7">
    <source>
        <dbReference type="ARBA" id="ARBA00022741"/>
    </source>
</evidence>
<evidence type="ECO:0000256" key="11">
    <source>
        <dbReference type="ARBA" id="ARBA00023136"/>
    </source>
</evidence>
<sequence>MALSLVPCPLCFFLFVLLPFFTNAQTYSNISLGLSLTAQNDNSQWVSPSGDFAFGFQQIDNDGYLLAIWFNKVPDRTIVWSANRNNLVQSGSKVQLTTDGQLLLNDQSGTQIWNANSVAAGVSYAAMLDTGNFVLANEDSDILWESFDQPTDTILPTQTMDQGGELVARYSETNFSHGRFKFTLQSDGNLLLYTRRYPLDTSNVAYWSTITSIGSGYRVTFNQSGYVSLIARNGSLLNYVFSVAVSTQNFYQRATIDHDGVFRLYVYPKNVTSSGGKWPMAWTTSSFIPSNICIRIMGETGSGACGFNSYCRLGDDQRPKCHCPPGYTFSDPKDVSKGCRQNFVAQNCDTASQETDLFEFREMFNADWPLIDFESFKSVNEDWCRQACLSDCYCAVAIFRDGNCWKKQIPLANGRSDSSTGGKALIKIRKDNSTSVASSGSKKKDQSTLIITGSVFLGISIFLNGLLLVANLMFSHRSSQQKSKTVHPHSHQGNLAMNPRSFTYNELEVATRVFKEELGSGAFGTVYKGVLGSENTEFVAVKKLGKVVTVTEGEKEFESELSSIGRTNHKNLVKLLGFCNEKQNRLLVYEYMSNGCLANFLFGDSRLEWFRRTQIAFGVARGLSYLHEECSTQIIHCDVKPQNILLDETLTARISDFGLAKLLKTDQSRTFTAIRGTKGYVAPEWFKSMPITAKVDVYSFGILLLELICCRRNFEMDLKEENVMILADWAYDCYKEGKVHLLVEDDEEAMSDMKRVEKFVMVAIWCIQEDPSLRPAMKKVVLMLEGAVHVPIPPDPASFISIS</sequence>
<evidence type="ECO:0000256" key="9">
    <source>
        <dbReference type="ARBA" id="ARBA00022840"/>
    </source>
</evidence>
<comment type="catalytic activity">
    <reaction evidence="15 17">
        <text>L-threonyl-[protein] + ATP = O-phospho-L-threonyl-[protein] + ADP + H(+)</text>
        <dbReference type="Rhea" id="RHEA:46608"/>
        <dbReference type="Rhea" id="RHEA-COMP:11060"/>
        <dbReference type="Rhea" id="RHEA-COMP:11605"/>
        <dbReference type="ChEBI" id="CHEBI:15378"/>
        <dbReference type="ChEBI" id="CHEBI:30013"/>
        <dbReference type="ChEBI" id="CHEBI:30616"/>
        <dbReference type="ChEBI" id="CHEBI:61977"/>
        <dbReference type="ChEBI" id="CHEBI:456216"/>
        <dbReference type="EC" id="2.7.11.1"/>
    </reaction>
</comment>
<comment type="caution">
    <text evidence="23">The sequence shown here is derived from an EMBL/GenBank/DDBJ whole genome shotgun (WGS) entry which is preliminary data.</text>
</comment>
<evidence type="ECO:0000256" key="13">
    <source>
        <dbReference type="ARBA" id="ARBA00023170"/>
    </source>
</evidence>
<keyword evidence="6 20" id="KW-0732">Signal</keyword>
<evidence type="ECO:0000256" key="5">
    <source>
        <dbReference type="ARBA" id="ARBA00022692"/>
    </source>
</evidence>
<dbReference type="Proteomes" id="UP001174677">
    <property type="component" value="Chromosome 13"/>
</dbReference>
<keyword evidence="3" id="KW-0245">EGF-like domain</keyword>
<dbReference type="Gene3D" id="1.10.510.10">
    <property type="entry name" value="Transferase(Phosphotransferase) domain 1"/>
    <property type="match status" value="1"/>
</dbReference>
<feature type="signal peptide" evidence="20">
    <location>
        <begin position="1"/>
        <end position="24"/>
    </location>
</feature>
<dbReference type="InterPro" id="IPR051343">
    <property type="entry name" value="G-type_lectin_kinases/EP1-like"/>
</dbReference>
<evidence type="ECO:0000256" key="15">
    <source>
        <dbReference type="ARBA" id="ARBA00047899"/>
    </source>
</evidence>
<name>A0ABQ9LEL2_HEVBR</name>
<dbReference type="PIRSF" id="PIRSF000641">
    <property type="entry name" value="SRK"/>
    <property type="match status" value="1"/>
</dbReference>
<evidence type="ECO:0000256" key="14">
    <source>
        <dbReference type="ARBA" id="ARBA00023180"/>
    </source>
</evidence>
<organism evidence="23 24">
    <name type="scientific">Hevea brasiliensis</name>
    <name type="common">Para rubber tree</name>
    <name type="synonym">Siphonia brasiliensis</name>
    <dbReference type="NCBI Taxonomy" id="3981"/>
    <lineage>
        <taxon>Eukaryota</taxon>
        <taxon>Viridiplantae</taxon>
        <taxon>Streptophyta</taxon>
        <taxon>Embryophyta</taxon>
        <taxon>Tracheophyta</taxon>
        <taxon>Spermatophyta</taxon>
        <taxon>Magnoliopsida</taxon>
        <taxon>eudicotyledons</taxon>
        <taxon>Gunneridae</taxon>
        <taxon>Pentapetalae</taxon>
        <taxon>rosids</taxon>
        <taxon>fabids</taxon>
        <taxon>Malpighiales</taxon>
        <taxon>Euphorbiaceae</taxon>
        <taxon>Crotonoideae</taxon>
        <taxon>Micrandreae</taxon>
        <taxon>Hevea</taxon>
    </lineage>
</organism>
<evidence type="ECO:0000256" key="18">
    <source>
        <dbReference type="PROSITE-ProRule" id="PRU10141"/>
    </source>
</evidence>
<evidence type="ECO:0000256" key="17">
    <source>
        <dbReference type="PIRNR" id="PIRNR000641"/>
    </source>
</evidence>
<evidence type="ECO:0000256" key="12">
    <source>
        <dbReference type="ARBA" id="ARBA00023157"/>
    </source>
</evidence>
<evidence type="ECO:0000256" key="6">
    <source>
        <dbReference type="ARBA" id="ARBA00022729"/>
    </source>
</evidence>
<dbReference type="SUPFAM" id="SSF56112">
    <property type="entry name" value="Protein kinase-like (PK-like)"/>
    <property type="match status" value="1"/>
</dbReference>
<evidence type="ECO:0000313" key="23">
    <source>
        <dbReference type="EMBL" id="KAJ9164409.1"/>
    </source>
</evidence>
<dbReference type="EC" id="2.7.11.1" evidence="17"/>
<dbReference type="InterPro" id="IPR024171">
    <property type="entry name" value="SRK-like_kinase"/>
</dbReference>
<accession>A0ABQ9LEL2</accession>
<dbReference type="SMART" id="SM00220">
    <property type="entry name" value="S_TKc"/>
    <property type="match status" value="1"/>
</dbReference>
<evidence type="ECO:0000313" key="24">
    <source>
        <dbReference type="Proteomes" id="UP001174677"/>
    </source>
</evidence>
<evidence type="ECO:0000256" key="19">
    <source>
        <dbReference type="SAM" id="Phobius"/>
    </source>
</evidence>
<feature type="binding site" evidence="18">
    <location>
        <position position="543"/>
    </location>
    <ligand>
        <name>ATP</name>
        <dbReference type="ChEBI" id="CHEBI:30616"/>
    </ligand>
</feature>
<dbReference type="InterPro" id="IPR001480">
    <property type="entry name" value="Bulb-type_lectin_dom"/>
</dbReference>
<keyword evidence="12" id="KW-1015">Disulfide bond</keyword>
<protein>
    <recommendedName>
        <fullName evidence="17">Receptor-like serine/threonine-protein kinase</fullName>
        <ecNumber evidence="17">2.7.11.1</ecNumber>
    </recommendedName>
</protein>
<reference evidence="23" key="1">
    <citation type="journal article" date="2023" name="Plant Biotechnol. J.">
        <title>Chromosome-level wild Hevea brasiliensis genome provides new tools for genomic-assisted breeding and valuable loci to elevate rubber yield.</title>
        <authorList>
            <person name="Cheng H."/>
            <person name="Song X."/>
            <person name="Hu Y."/>
            <person name="Wu T."/>
            <person name="Yang Q."/>
            <person name="An Z."/>
            <person name="Feng S."/>
            <person name="Deng Z."/>
            <person name="Wu W."/>
            <person name="Zeng X."/>
            <person name="Tu M."/>
            <person name="Wang X."/>
            <person name="Huang H."/>
        </authorList>
    </citation>
    <scope>NUCLEOTIDE SEQUENCE</scope>
    <source>
        <strain evidence="23">MT/VB/25A 57/8</strain>
    </source>
</reference>
<keyword evidence="4 17" id="KW-0808">Transferase</keyword>
<keyword evidence="9 17" id="KW-0067">ATP-binding</keyword>
<keyword evidence="2 17" id="KW-0723">Serine/threonine-protein kinase</keyword>
<evidence type="ECO:0000256" key="4">
    <source>
        <dbReference type="ARBA" id="ARBA00022679"/>
    </source>
</evidence>
<dbReference type="PROSITE" id="PS00108">
    <property type="entry name" value="PROTEIN_KINASE_ST"/>
    <property type="match status" value="1"/>
</dbReference>
<dbReference type="Gene3D" id="3.30.200.20">
    <property type="entry name" value="Phosphorylase Kinase, domain 1"/>
    <property type="match status" value="1"/>
</dbReference>
<feature type="chain" id="PRO_5045671711" description="Receptor-like serine/threonine-protein kinase" evidence="20">
    <location>
        <begin position="25"/>
        <end position="803"/>
    </location>
</feature>